<dbReference type="InterPro" id="IPR036397">
    <property type="entry name" value="RNaseH_sf"/>
</dbReference>
<evidence type="ECO:0000256" key="1">
    <source>
        <dbReference type="SAM" id="MobiDB-lite"/>
    </source>
</evidence>
<dbReference type="InterPro" id="IPR052338">
    <property type="entry name" value="Transposase_5"/>
</dbReference>
<feature type="domain" description="Transposase Tc1-like" evidence="2">
    <location>
        <begin position="48"/>
        <end position="96"/>
    </location>
</feature>
<feature type="compositionally biased region" description="Polar residues" evidence="1">
    <location>
        <begin position="20"/>
        <end position="32"/>
    </location>
</feature>
<accession>A0A914D0N1</accession>
<feature type="region of interest" description="Disordered" evidence="1">
    <location>
        <begin position="132"/>
        <end position="153"/>
    </location>
</feature>
<dbReference type="InterPro" id="IPR038717">
    <property type="entry name" value="Tc1-like_DDE_dom"/>
</dbReference>
<dbReference type="Proteomes" id="UP000887540">
    <property type="component" value="Unplaced"/>
</dbReference>
<feature type="region of interest" description="Disordered" evidence="1">
    <location>
        <begin position="1"/>
        <end position="38"/>
    </location>
</feature>
<dbReference type="WBParaSite" id="ACRNAN_scaffold1677.g13695.t1">
    <property type="protein sequence ID" value="ACRNAN_scaffold1677.g13695.t1"/>
    <property type="gene ID" value="ACRNAN_scaffold1677.g13695"/>
</dbReference>
<evidence type="ECO:0000313" key="4">
    <source>
        <dbReference type="Proteomes" id="UP000887540"/>
    </source>
</evidence>
<keyword evidence="4" id="KW-1185">Reference proteome</keyword>
<evidence type="ECO:0000259" key="3">
    <source>
        <dbReference type="Pfam" id="PF13358"/>
    </source>
</evidence>
<dbReference type="Pfam" id="PF13358">
    <property type="entry name" value="DDE_3"/>
    <property type="match status" value="1"/>
</dbReference>
<protein>
    <submittedName>
        <fullName evidence="5">Transposase</fullName>
    </submittedName>
</protein>
<reference evidence="5" key="1">
    <citation type="submission" date="2022-11" db="UniProtKB">
        <authorList>
            <consortium name="WormBaseParasite"/>
        </authorList>
    </citation>
    <scope>IDENTIFICATION</scope>
</reference>
<dbReference type="PANTHER" id="PTHR23022:SF134">
    <property type="entry name" value="TRANSPOSABLE ELEMENT TC1 TRANSPOSASE"/>
    <property type="match status" value="1"/>
</dbReference>
<dbReference type="AlphaFoldDB" id="A0A914D0N1"/>
<sequence length="264" mass="30992">MESDQISEDKEKNRKATKNHCGTTSTPRTTCQEGPFHDGSRFDGYANDTLGVNIKIRTARNILIKAGLRGRRPAKKPWISKKNRSARLKFAKEHKDWTIDQWKRILWSDESKKNLFGSDGIRFVRRPAGKRFDPKYQKPTVKHSKSVMQDNDPKHTSKYVRRWWRHPRVNIPLMKWPSQSPDLNPIEHIWEILKRRVSGKKFTNQNELFRALQEEWGRIPLDTLNGLVDPKYQKPTVKHSKSVKHSKVYAASNEGRYKVTWIPD</sequence>
<evidence type="ECO:0000259" key="2">
    <source>
        <dbReference type="Pfam" id="PF01498"/>
    </source>
</evidence>
<dbReference type="GO" id="GO:0006313">
    <property type="term" value="P:DNA transposition"/>
    <property type="evidence" value="ECO:0007669"/>
    <property type="project" value="InterPro"/>
</dbReference>
<feature type="domain" description="Tc1-like transposase DDE" evidence="3">
    <location>
        <begin position="144"/>
        <end position="208"/>
    </location>
</feature>
<name>A0A914D0N1_9BILA</name>
<proteinExistence type="predicted"/>
<dbReference type="InterPro" id="IPR002492">
    <property type="entry name" value="Transposase_Tc1-like"/>
</dbReference>
<evidence type="ECO:0000313" key="5">
    <source>
        <dbReference type="WBParaSite" id="ACRNAN_scaffold1677.g13695.t1"/>
    </source>
</evidence>
<dbReference type="GO" id="GO:0003677">
    <property type="term" value="F:DNA binding"/>
    <property type="evidence" value="ECO:0007669"/>
    <property type="project" value="InterPro"/>
</dbReference>
<dbReference type="Gene3D" id="3.30.420.10">
    <property type="entry name" value="Ribonuclease H-like superfamily/Ribonuclease H"/>
    <property type="match status" value="2"/>
</dbReference>
<dbReference type="PANTHER" id="PTHR23022">
    <property type="entry name" value="TRANSPOSABLE ELEMENT-RELATED"/>
    <property type="match status" value="1"/>
</dbReference>
<organism evidence="4 5">
    <name type="scientific">Acrobeloides nanus</name>
    <dbReference type="NCBI Taxonomy" id="290746"/>
    <lineage>
        <taxon>Eukaryota</taxon>
        <taxon>Metazoa</taxon>
        <taxon>Ecdysozoa</taxon>
        <taxon>Nematoda</taxon>
        <taxon>Chromadorea</taxon>
        <taxon>Rhabditida</taxon>
        <taxon>Tylenchina</taxon>
        <taxon>Cephalobomorpha</taxon>
        <taxon>Cephaloboidea</taxon>
        <taxon>Cephalobidae</taxon>
        <taxon>Acrobeloides</taxon>
    </lineage>
</organism>
<dbReference type="GO" id="GO:0015074">
    <property type="term" value="P:DNA integration"/>
    <property type="evidence" value="ECO:0007669"/>
    <property type="project" value="InterPro"/>
</dbReference>
<dbReference type="Pfam" id="PF01498">
    <property type="entry name" value="HTH_Tnp_Tc3_2"/>
    <property type="match status" value="1"/>
</dbReference>